<evidence type="ECO:0000256" key="2">
    <source>
        <dbReference type="ARBA" id="ARBA00009533"/>
    </source>
</evidence>
<evidence type="ECO:0000256" key="3">
    <source>
        <dbReference type="ARBA" id="ARBA00012421"/>
    </source>
</evidence>
<keyword evidence="9" id="KW-0808">Transferase</keyword>
<evidence type="ECO:0000256" key="5">
    <source>
        <dbReference type="ARBA" id="ARBA00023239"/>
    </source>
</evidence>
<dbReference type="GO" id="GO:0005829">
    <property type="term" value="C:cytosol"/>
    <property type="evidence" value="ECO:0007669"/>
    <property type="project" value="TreeGrafter"/>
</dbReference>
<dbReference type="InterPro" id="IPR015424">
    <property type="entry name" value="PyrdxlP-dep_Trfase"/>
</dbReference>
<comment type="catalytic activity">
    <reaction evidence="6">
        <text>L-glutamate + H(+) = 4-aminobutanoate + CO2</text>
        <dbReference type="Rhea" id="RHEA:17785"/>
        <dbReference type="ChEBI" id="CHEBI:15378"/>
        <dbReference type="ChEBI" id="CHEBI:16526"/>
        <dbReference type="ChEBI" id="CHEBI:29985"/>
        <dbReference type="ChEBI" id="CHEBI:59888"/>
        <dbReference type="EC" id="4.1.1.15"/>
    </reaction>
</comment>
<comment type="similarity">
    <text evidence="2 8">Belongs to the group II decarboxylase family.</text>
</comment>
<protein>
    <recommendedName>
        <fullName evidence="3">glutamate decarboxylase</fullName>
        <ecNumber evidence="3">4.1.1.15</ecNumber>
    </recommendedName>
</protein>
<dbReference type="EC" id="4.1.1.15" evidence="3"/>
<keyword evidence="4 7" id="KW-0663">Pyridoxal phosphate</keyword>
<dbReference type="GO" id="GO:0004351">
    <property type="term" value="F:glutamate decarboxylase activity"/>
    <property type="evidence" value="ECO:0007669"/>
    <property type="project" value="UniProtKB-EC"/>
</dbReference>
<dbReference type="Proteomes" id="UP000525336">
    <property type="component" value="Unassembled WGS sequence"/>
</dbReference>
<dbReference type="PANTHER" id="PTHR43321:SF3">
    <property type="entry name" value="GLUTAMATE DECARBOXYLASE"/>
    <property type="match status" value="1"/>
</dbReference>
<dbReference type="AlphaFoldDB" id="A0A7Y3YSJ9"/>
<dbReference type="GO" id="GO:0030170">
    <property type="term" value="F:pyridoxal phosphate binding"/>
    <property type="evidence" value="ECO:0007669"/>
    <property type="project" value="InterPro"/>
</dbReference>
<comment type="caution">
    <text evidence="9">The sequence shown here is derived from an EMBL/GenBank/DDBJ whole genome shotgun (WGS) entry which is preliminary data.</text>
</comment>
<dbReference type="Pfam" id="PF00282">
    <property type="entry name" value="Pyridoxal_deC"/>
    <property type="match status" value="1"/>
</dbReference>
<dbReference type="GO" id="GO:0006538">
    <property type="term" value="P:L-glutamate catabolic process"/>
    <property type="evidence" value="ECO:0007669"/>
    <property type="project" value="TreeGrafter"/>
</dbReference>
<name>A0A7Y3YSJ9_9VIBR</name>
<dbReference type="PANTHER" id="PTHR43321">
    <property type="entry name" value="GLUTAMATE DECARBOXYLASE"/>
    <property type="match status" value="1"/>
</dbReference>
<keyword evidence="9" id="KW-0032">Aminotransferase</keyword>
<accession>A0A7Y3YSJ9</accession>
<reference evidence="9 10" key="1">
    <citation type="submission" date="2019-09" db="EMBL/GenBank/DDBJ databases">
        <title>Draft genome sequencing and comparative genomics of hatchery-associated Vibrios.</title>
        <authorList>
            <person name="Kehlet-Delgado H."/>
            <person name="Mueller R.S."/>
        </authorList>
    </citation>
    <scope>NUCLEOTIDE SEQUENCE [LARGE SCALE GENOMIC DNA]</scope>
    <source>
        <strain evidence="9 10">00-90-10</strain>
    </source>
</reference>
<evidence type="ECO:0000313" key="9">
    <source>
        <dbReference type="EMBL" id="NOH35954.1"/>
    </source>
</evidence>
<evidence type="ECO:0000256" key="1">
    <source>
        <dbReference type="ARBA" id="ARBA00001933"/>
    </source>
</evidence>
<dbReference type="EMBL" id="VTXW01000032">
    <property type="protein sequence ID" value="NOH35954.1"/>
    <property type="molecule type" value="Genomic_DNA"/>
</dbReference>
<comment type="cofactor">
    <cofactor evidence="1 7 8">
        <name>pyridoxal 5'-phosphate</name>
        <dbReference type="ChEBI" id="CHEBI:597326"/>
    </cofactor>
</comment>
<dbReference type="Gene3D" id="3.40.640.10">
    <property type="entry name" value="Type I PLP-dependent aspartate aminotransferase-like (Major domain)"/>
    <property type="match status" value="1"/>
</dbReference>
<evidence type="ECO:0000256" key="7">
    <source>
        <dbReference type="PIRSR" id="PIRSR602129-50"/>
    </source>
</evidence>
<evidence type="ECO:0000313" key="10">
    <source>
        <dbReference type="Proteomes" id="UP000525336"/>
    </source>
</evidence>
<evidence type="ECO:0000256" key="4">
    <source>
        <dbReference type="ARBA" id="ARBA00022898"/>
    </source>
</evidence>
<feature type="modified residue" description="N6-(pyridoxal phosphate)lysine" evidence="7">
    <location>
        <position position="250"/>
    </location>
</feature>
<evidence type="ECO:0000256" key="8">
    <source>
        <dbReference type="RuleBase" id="RU000382"/>
    </source>
</evidence>
<dbReference type="InterPro" id="IPR002129">
    <property type="entry name" value="PyrdxlP-dep_de-COase"/>
</dbReference>
<dbReference type="GO" id="GO:0008483">
    <property type="term" value="F:transaminase activity"/>
    <property type="evidence" value="ECO:0007669"/>
    <property type="project" value="UniProtKB-KW"/>
</dbReference>
<evidence type="ECO:0000256" key="6">
    <source>
        <dbReference type="ARBA" id="ARBA00048868"/>
    </source>
</evidence>
<organism evidence="9 10">
    <name type="scientific">Vibrio chagasii</name>
    <dbReference type="NCBI Taxonomy" id="170679"/>
    <lineage>
        <taxon>Bacteria</taxon>
        <taxon>Pseudomonadati</taxon>
        <taxon>Pseudomonadota</taxon>
        <taxon>Gammaproteobacteria</taxon>
        <taxon>Vibrionales</taxon>
        <taxon>Vibrionaceae</taxon>
        <taxon>Vibrio</taxon>
    </lineage>
</organism>
<dbReference type="RefSeq" id="WP_171369201.1">
    <property type="nucleotide sequence ID" value="NZ_VTXW01000032.1"/>
</dbReference>
<dbReference type="InterPro" id="IPR015421">
    <property type="entry name" value="PyrdxlP-dep_Trfase_major"/>
</dbReference>
<dbReference type="SUPFAM" id="SSF53383">
    <property type="entry name" value="PLP-dependent transferases"/>
    <property type="match status" value="1"/>
</dbReference>
<dbReference type="InterPro" id="IPR010107">
    <property type="entry name" value="Glutamate_decarboxylase"/>
</dbReference>
<keyword evidence="5 8" id="KW-0456">Lyase</keyword>
<sequence length="419" mass="48443">MELIAEKKGYKSKPFEKKYAMTTKSTTQHINTLLSEQIQPWQNLGTYCLTNMDDEVTEVIKNSLSYNKVNANEYHRFQEMNNHCIDFLFELFNIDTSENGLGLSTVGSSEAILLACLNWKKRSRLSKELNIVISDHSHSAWTNAAKILDIDVKTVRYTKDEQDFTQRFLLAIDENTIGVGLTLGTTGIGMFDPVYEIHNALLEYSIKEGRDISIHIDAASGGFVAPFSFPEYIWDFRLELVQSISVSGHKYGFTYPSIGWILWKNKNEISEGLWSRIGYLKEEFNHLGVTFSQNCVGIISQYYLIKRYGFIGYQSNIEYLYRIKNYMESRLSDIHKVKFINHKKHQLPILSWFIEGGDKSTYDEISQKFESLGWLVPYSEVLFDGQTINCFRIVIKPTYTEDVIEVLINDFFVSHKLIK</sequence>
<gene>
    <name evidence="9" type="ORF">F0245_21780</name>
</gene>
<dbReference type="Gene3D" id="3.90.1150.160">
    <property type="match status" value="1"/>
</dbReference>
<proteinExistence type="inferred from homology"/>